<proteinExistence type="predicted"/>
<accession>A0ACB7SYX4</accession>
<evidence type="ECO:0000313" key="2">
    <source>
        <dbReference type="Proteomes" id="UP000821845"/>
    </source>
</evidence>
<gene>
    <name evidence="1" type="ORF">HPB50_015335</name>
</gene>
<comment type="caution">
    <text evidence="1">The sequence shown here is derived from an EMBL/GenBank/DDBJ whole genome shotgun (WGS) entry which is preliminary data.</text>
</comment>
<sequence>MGVGKRVMLALVLLSLCGITTVQAGYQGHSGFVLPRVHNAIMPQSFPGRRLPKVLTRADTLPPPNLAAGTFHGIPPVLERYPLPSSPLGPPITETHAGPAPSVHITRPSVAQISPVPVVPVHSAFVPRPTVLIKQGPASPTVGGAIVGGRPAVRTFLPLIPTVNKVATPVVVPGSPSEPHYPPHPYEFGYETVDEFGNTQYRHETSDAHNNKRGSYGYTDASGISRRVDYVADANGFRAHIRTNEPGTASSAPAGVGVRLQSRFCHQIAASWLHYQGGKP</sequence>
<evidence type="ECO:0000313" key="1">
    <source>
        <dbReference type="EMBL" id="KAH6938974.1"/>
    </source>
</evidence>
<name>A0ACB7SYX4_HYAAI</name>
<keyword evidence="2" id="KW-1185">Reference proteome</keyword>
<organism evidence="1 2">
    <name type="scientific">Hyalomma asiaticum</name>
    <name type="common">Tick</name>
    <dbReference type="NCBI Taxonomy" id="266040"/>
    <lineage>
        <taxon>Eukaryota</taxon>
        <taxon>Metazoa</taxon>
        <taxon>Ecdysozoa</taxon>
        <taxon>Arthropoda</taxon>
        <taxon>Chelicerata</taxon>
        <taxon>Arachnida</taxon>
        <taxon>Acari</taxon>
        <taxon>Parasitiformes</taxon>
        <taxon>Ixodida</taxon>
        <taxon>Ixodoidea</taxon>
        <taxon>Ixodidae</taxon>
        <taxon>Hyalomminae</taxon>
        <taxon>Hyalomma</taxon>
    </lineage>
</organism>
<dbReference type="EMBL" id="CM023482">
    <property type="protein sequence ID" value="KAH6938974.1"/>
    <property type="molecule type" value="Genomic_DNA"/>
</dbReference>
<protein>
    <submittedName>
        <fullName evidence="1">Uncharacterized protein</fullName>
    </submittedName>
</protein>
<dbReference type="Proteomes" id="UP000821845">
    <property type="component" value="Chromosome 2"/>
</dbReference>
<reference evidence="1" key="1">
    <citation type="submission" date="2020-05" db="EMBL/GenBank/DDBJ databases">
        <title>Large-scale comparative analyses of tick genomes elucidate their genetic diversity and vector capacities.</title>
        <authorList>
            <person name="Jia N."/>
            <person name="Wang J."/>
            <person name="Shi W."/>
            <person name="Du L."/>
            <person name="Sun Y."/>
            <person name="Zhan W."/>
            <person name="Jiang J."/>
            <person name="Wang Q."/>
            <person name="Zhang B."/>
            <person name="Ji P."/>
            <person name="Sakyi L.B."/>
            <person name="Cui X."/>
            <person name="Yuan T."/>
            <person name="Jiang B."/>
            <person name="Yang W."/>
            <person name="Lam T.T.-Y."/>
            <person name="Chang Q."/>
            <person name="Ding S."/>
            <person name="Wang X."/>
            <person name="Zhu J."/>
            <person name="Ruan X."/>
            <person name="Zhao L."/>
            <person name="Wei J."/>
            <person name="Que T."/>
            <person name="Du C."/>
            <person name="Cheng J."/>
            <person name="Dai P."/>
            <person name="Han X."/>
            <person name="Huang E."/>
            <person name="Gao Y."/>
            <person name="Liu J."/>
            <person name="Shao H."/>
            <person name="Ye R."/>
            <person name="Li L."/>
            <person name="Wei W."/>
            <person name="Wang X."/>
            <person name="Wang C."/>
            <person name="Yang T."/>
            <person name="Huo Q."/>
            <person name="Li W."/>
            <person name="Guo W."/>
            <person name="Chen H."/>
            <person name="Zhou L."/>
            <person name="Ni X."/>
            <person name="Tian J."/>
            <person name="Zhou Y."/>
            <person name="Sheng Y."/>
            <person name="Liu T."/>
            <person name="Pan Y."/>
            <person name="Xia L."/>
            <person name="Li J."/>
            <person name="Zhao F."/>
            <person name="Cao W."/>
        </authorList>
    </citation>
    <scope>NUCLEOTIDE SEQUENCE</scope>
    <source>
        <strain evidence="1">Hyas-2018</strain>
    </source>
</reference>